<dbReference type="Proteomes" id="UP000593571">
    <property type="component" value="Unassembled WGS sequence"/>
</dbReference>
<protein>
    <submittedName>
        <fullName evidence="2">Uncharacterized protein</fullName>
    </submittedName>
</protein>
<dbReference type="EMBL" id="JACASE010000005">
    <property type="protein sequence ID" value="KAF6465759.1"/>
    <property type="molecule type" value="Genomic_DNA"/>
</dbReference>
<name>A0A7J8H1Q3_ROUAE</name>
<evidence type="ECO:0000256" key="1">
    <source>
        <dbReference type="SAM" id="MobiDB-lite"/>
    </source>
</evidence>
<evidence type="ECO:0000313" key="2">
    <source>
        <dbReference type="EMBL" id="KAF6465759.1"/>
    </source>
</evidence>
<reference evidence="2 3" key="1">
    <citation type="journal article" date="2020" name="Nature">
        <title>Six reference-quality genomes reveal evolution of bat adaptations.</title>
        <authorList>
            <person name="Jebb D."/>
            <person name="Huang Z."/>
            <person name="Pippel M."/>
            <person name="Hughes G.M."/>
            <person name="Lavrichenko K."/>
            <person name="Devanna P."/>
            <person name="Winkler S."/>
            <person name="Jermiin L.S."/>
            <person name="Skirmuntt E.C."/>
            <person name="Katzourakis A."/>
            <person name="Burkitt-Gray L."/>
            <person name="Ray D.A."/>
            <person name="Sullivan K.A.M."/>
            <person name="Roscito J.G."/>
            <person name="Kirilenko B.M."/>
            <person name="Davalos L.M."/>
            <person name="Corthals A.P."/>
            <person name="Power M.L."/>
            <person name="Jones G."/>
            <person name="Ransome R.D."/>
            <person name="Dechmann D.K.N."/>
            <person name="Locatelli A.G."/>
            <person name="Puechmaille S.J."/>
            <person name="Fedrigo O."/>
            <person name="Jarvis E.D."/>
            <person name="Hiller M."/>
            <person name="Vernes S.C."/>
            <person name="Myers E.W."/>
            <person name="Teeling E.C."/>
        </authorList>
    </citation>
    <scope>NUCLEOTIDE SEQUENCE [LARGE SCALE GENOMIC DNA]</scope>
    <source>
        <strain evidence="2">MRouAeg1</strain>
        <tissue evidence="2">Muscle</tissue>
    </source>
</reference>
<feature type="region of interest" description="Disordered" evidence="1">
    <location>
        <begin position="46"/>
        <end position="114"/>
    </location>
</feature>
<sequence length="132" mass="13932">MPGFLRKPSSGTPGCPALWLGGAGSRFHPADLRSLPQSVRRCNASSSFPARPCSQLPSSPRKLRRAGCPREVTQLGSLAESGLIGPRSPAPQLPGFRGPEVPRGPGRSKGHSWTPTCLGPGAWVTIIPWFGL</sequence>
<dbReference type="AlphaFoldDB" id="A0A7J8H1Q3"/>
<accession>A0A7J8H1Q3</accession>
<comment type="caution">
    <text evidence="2">The sequence shown here is derived from an EMBL/GenBank/DDBJ whole genome shotgun (WGS) entry which is preliminary data.</text>
</comment>
<organism evidence="2 3">
    <name type="scientific">Rousettus aegyptiacus</name>
    <name type="common">Egyptian fruit bat</name>
    <name type="synonym">Pteropus aegyptiacus</name>
    <dbReference type="NCBI Taxonomy" id="9407"/>
    <lineage>
        <taxon>Eukaryota</taxon>
        <taxon>Metazoa</taxon>
        <taxon>Chordata</taxon>
        <taxon>Craniata</taxon>
        <taxon>Vertebrata</taxon>
        <taxon>Euteleostomi</taxon>
        <taxon>Mammalia</taxon>
        <taxon>Eutheria</taxon>
        <taxon>Laurasiatheria</taxon>
        <taxon>Chiroptera</taxon>
        <taxon>Yinpterochiroptera</taxon>
        <taxon>Pteropodoidea</taxon>
        <taxon>Pteropodidae</taxon>
        <taxon>Rousettinae</taxon>
        <taxon>Rousettus</taxon>
    </lineage>
</organism>
<evidence type="ECO:0000313" key="3">
    <source>
        <dbReference type="Proteomes" id="UP000593571"/>
    </source>
</evidence>
<keyword evidence="3" id="KW-1185">Reference proteome</keyword>
<proteinExistence type="predicted"/>
<gene>
    <name evidence="2" type="ORF">HJG63_011181</name>
</gene>